<evidence type="ECO:0000313" key="2">
    <source>
        <dbReference type="EMBL" id="ARN83040.1"/>
    </source>
</evidence>
<feature type="chain" id="PRO_5012777601" description="Cytochrome c domain-containing protein" evidence="1">
    <location>
        <begin position="26"/>
        <end position="479"/>
    </location>
</feature>
<dbReference type="AlphaFoldDB" id="A0A1W6MZM8"/>
<keyword evidence="1" id="KW-0732">Signal</keyword>
<dbReference type="EMBL" id="CP019948">
    <property type="protein sequence ID" value="ARN83040.1"/>
    <property type="molecule type" value="Genomic_DNA"/>
</dbReference>
<dbReference type="Proteomes" id="UP000193978">
    <property type="component" value="Chromosome"/>
</dbReference>
<feature type="signal peptide" evidence="1">
    <location>
        <begin position="1"/>
        <end position="25"/>
    </location>
</feature>
<dbReference type="OrthoDB" id="280897at2"/>
<organism evidence="2 3">
    <name type="scientific">Methylocystis bryophila</name>
    <dbReference type="NCBI Taxonomy" id="655015"/>
    <lineage>
        <taxon>Bacteria</taxon>
        <taxon>Pseudomonadati</taxon>
        <taxon>Pseudomonadota</taxon>
        <taxon>Alphaproteobacteria</taxon>
        <taxon>Hyphomicrobiales</taxon>
        <taxon>Methylocystaceae</taxon>
        <taxon>Methylocystis</taxon>
    </lineage>
</organism>
<reference evidence="2 3" key="1">
    <citation type="submission" date="2017-02" db="EMBL/GenBank/DDBJ databases">
        <authorList>
            <person name="Peterson S.W."/>
        </authorList>
    </citation>
    <scope>NUCLEOTIDE SEQUENCE [LARGE SCALE GENOMIC DNA]</scope>
    <source>
        <strain evidence="2 3">S285</strain>
    </source>
</reference>
<gene>
    <name evidence="2" type="ORF">B1812_20315</name>
</gene>
<dbReference type="KEGG" id="mbry:B1812_20315"/>
<protein>
    <recommendedName>
        <fullName evidence="4">Cytochrome c domain-containing protein</fullName>
    </recommendedName>
</protein>
<evidence type="ECO:0000313" key="3">
    <source>
        <dbReference type="Proteomes" id="UP000193978"/>
    </source>
</evidence>
<accession>A0A1W6MZM8</accession>
<keyword evidence="3" id="KW-1185">Reference proteome</keyword>
<evidence type="ECO:0000256" key="1">
    <source>
        <dbReference type="SAM" id="SignalP"/>
    </source>
</evidence>
<sequence length="479" mass="52844">MLKKHCLQLAASLLLALPSATAARAAEYQPFPDGYGYMDPSEISLLVNAVKDGDHAVLRDHGWRMWAGIMQPAKGLDWPVWYTWPNTTAAFAVEPAPGALAAASSGRSLLKRNMINVNIPSTELPYYPIPEAVAKAYPNATSKCGANNICDGAHFQFNGDIMIPTESLSKEAFDWIRGSKPSAPKLYEVESLDKLHKDGVHLLEAPARHIVTKHMYWPVKAAGLSAIPVWRDDYGPNYAKYAGYELWKNLVAVDPSGKSPAQLEAKVSFLYGVFEPDQTTPWPTVTATATLYGIDQFYHHKVTRAAWDSFDEADKAILSAASYWAYNKPFEVGDYLVTVAMHVNTKELPTWALQSVWWSDRADAGPYAANRPSLPDAQGPWAHYLLVDSYGVPVRPGGAQPVAMNPYIELAIHPVATNCNNCHNRAGWPNSQAAHKLPPFASYQNADCPDPLETLNPDSKCLKPLTLTDFQWIIPDRAK</sequence>
<name>A0A1W6MZM8_9HYPH</name>
<dbReference type="RefSeq" id="WP_085773185.1">
    <property type="nucleotide sequence ID" value="NZ_AP027149.1"/>
</dbReference>
<evidence type="ECO:0008006" key="4">
    <source>
        <dbReference type="Google" id="ProtNLM"/>
    </source>
</evidence>
<proteinExistence type="predicted"/>